<evidence type="ECO:0000256" key="5">
    <source>
        <dbReference type="SAM" id="Coils"/>
    </source>
</evidence>
<gene>
    <name evidence="8" type="ORF">TBIB3V08_LOCUS10960</name>
</gene>
<evidence type="ECO:0000313" key="8">
    <source>
        <dbReference type="EMBL" id="CAD7448677.1"/>
    </source>
</evidence>
<comment type="subcellular location">
    <subcellularLocation>
        <location evidence="1">Membrane</location>
    </subcellularLocation>
</comment>
<evidence type="ECO:0000256" key="6">
    <source>
        <dbReference type="SAM" id="MobiDB-lite"/>
    </source>
</evidence>
<sequence>MGDETPRTVRSLRSGSSRHSSSSRVSRTNPKHDENVNRHSHGGTAASTNTSMSSRTDLPSMEPQGICLCEYMSTSQEPMIMALEMSGSEEESLELSPPDTHVLLDGVIRALEARHKALQMELRGWKEHSLALKKTVDNLQVSLEEFKNSIADIQDEKIPDNEEMVKKLIQEELSLYDADKTGLPDYALESVDNFMPSPVSPLDSMLLKYFIPMALTLVSLVSSAQVSAAYVTIGTSGAIVSTPDTMTYKSEEWHHFWGLILWREMDYYPRYVIQPSMQPGHCWAFYGTTGKVVIRLAKDIFVTAVTLEHIPASIAPAGNISSAPNSFAVIGFVPEEYEKDNKEILLGTFSYNNSGPSRQTFKVNLKDSSYIGPFRQVGLWILTNYGNPKYTCVYRFRVHGNITHSASANRDGHQEYISTEVGT</sequence>
<dbReference type="Gene3D" id="2.60.120.260">
    <property type="entry name" value="Galactose-binding domain-like"/>
    <property type="match status" value="1"/>
</dbReference>
<evidence type="ECO:0000256" key="4">
    <source>
        <dbReference type="ARBA" id="ARBA00023136"/>
    </source>
</evidence>
<keyword evidence="5" id="KW-0175">Coiled coil</keyword>
<protein>
    <recommendedName>
        <fullName evidence="7">SUN domain-containing protein</fullName>
    </recommendedName>
</protein>
<dbReference type="PROSITE" id="PS51469">
    <property type="entry name" value="SUN"/>
    <property type="match status" value="1"/>
</dbReference>
<feature type="region of interest" description="Disordered" evidence="6">
    <location>
        <begin position="1"/>
        <end position="61"/>
    </location>
</feature>
<dbReference type="PANTHER" id="PTHR12911">
    <property type="entry name" value="SAD1/UNC-84-LIKE PROTEIN-RELATED"/>
    <property type="match status" value="1"/>
</dbReference>
<feature type="compositionally biased region" description="Polar residues" evidence="6">
    <location>
        <begin position="45"/>
        <end position="57"/>
    </location>
</feature>
<dbReference type="InterPro" id="IPR045119">
    <property type="entry name" value="SUN1-5"/>
</dbReference>
<proteinExistence type="predicted"/>
<evidence type="ECO:0000256" key="3">
    <source>
        <dbReference type="ARBA" id="ARBA00022989"/>
    </source>
</evidence>
<evidence type="ECO:0000256" key="2">
    <source>
        <dbReference type="ARBA" id="ARBA00022692"/>
    </source>
</evidence>
<dbReference type="AlphaFoldDB" id="A0A7R9FA37"/>
<keyword evidence="3" id="KW-1133">Transmembrane helix</keyword>
<dbReference type="InterPro" id="IPR012919">
    <property type="entry name" value="SUN_dom"/>
</dbReference>
<feature type="coiled-coil region" evidence="5">
    <location>
        <begin position="108"/>
        <end position="156"/>
    </location>
</feature>
<dbReference type="Pfam" id="PF07738">
    <property type="entry name" value="Sad1_UNC"/>
    <property type="match status" value="1"/>
</dbReference>
<dbReference type="PANTHER" id="PTHR12911:SF8">
    <property type="entry name" value="KLAROID PROTEIN-RELATED"/>
    <property type="match status" value="1"/>
</dbReference>
<name>A0A7R9FA37_9NEOP</name>
<dbReference type="GO" id="GO:0043495">
    <property type="term" value="F:protein-membrane adaptor activity"/>
    <property type="evidence" value="ECO:0007669"/>
    <property type="project" value="TreeGrafter"/>
</dbReference>
<accession>A0A7R9FA37</accession>
<feature type="compositionally biased region" description="Low complexity" evidence="6">
    <location>
        <begin position="11"/>
        <end position="27"/>
    </location>
</feature>
<dbReference type="GO" id="GO:0034993">
    <property type="term" value="C:meiotic nuclear membrane microtubule tethering complex"/>
    <property type="evidence" value="ECO:0007669"/>
    <property type="project" value="TreeGrafter"/>
</dbReference>
<reference evidence="8" key="1">
    <citation type="submission" date="2020-11" db="EMBL/GenBank/DDBJ databases">
        <authorList>
            <person name="Tran Van P."/>
        </authorList>
    </citation>
    <scope>NUCLEOTIDE SEQUENCE</scope>
</reference>
<organism evidence="8">
    <name type="scientific">Timema bartmani</name>
    <dbReference type="NCBI Taxonomy" id="61472"/>
    <lineage>
        <taxon>Eukaryota</taxon>
        <taxon>Metazoa</taxon>
        <taxon>Ecdysozoa</taxon>
        <taxon>Arthropoda</taxon>
        <taxon>Hexapoda</taxon>
        <taxon>Insecta</taxon>
        <taxon>Pterygota</taxon>
        <taxon>Neoptera</taxon>
        <taxon>Polyneoptera</taxon>
        <taxon>Phasmatodea</taxon>
        <taxon>Timematodea</taxon>
        <taxon>Timematoidea</taxon>
        <taxon>Timematidae</taxon>
        <taxon>Timema</taxon>
    </lineage>
</organism>
<dbReference type="EMBL" id="OD570354">
    <property type="protein sequence ID" value="CAD7448677.1"/>
    <property type="molecule type" value="Genomic_DNA"/>
</dbReference>
<keyword evidence="2" id="KW-0812">Transmembrane</keyword>
<feature type="domain" description="SUN" evidence="7">
    <location>
        <begin position="236"/>
        <end position="403"/>
    </location>
</feature>
<evidence type="ECO:0000259" key="7">
    <source>
        <dbReference type="PROSITE" id="PS51469"/>
    </source>
</evidence>
<keyword evidence="4" id="KW-0472">Membrane</keyword>
<evidence type="ECO:0000256" key="1">
    <source>
        <dbReference type="ARBA" id="ARBA00004370"/>
    </source>
</evidence>